<dbReference type="InterPro" id="IPR005828">
    <property type="entry name" value="MFS_sugar_transport-like"/>
</dbReference>
<dbReference type="NCBIfam" id="TIGR00879">
    <property type="entry name" value="SP"/>
    <property type="match status" value="1"/>
</dbReference>
<evidence type="ECO:0000256" key="5">
    <source>
        <dbReference type="ARBA" id="ARBA00022692"/>
    </source>
</evidence>
<keyword evidence="8 10" id="KW-0472">Membrane</keyword>
<comment type="similarity">
    <text evidence="2 9">Belongs to the major facilitator superfamily. Sugar transporter (TC 2.A.1.1) family.</text>
</comment>
<evidence type="ECO:0000256" key="2">
    <source>
        <dbReference type="ARBA" id="ARBA00010992"/>
    </source>
</evidence>
<evidence type="ECO:0000259" key="11">
    <source>
        <dbReference type="PROSITE" id="PS50850"/>
    </source>
</evidence>
<dbReference type="Gene3D" id="1.20.1250.20">
    <property type="entry name" value="MFS general substrate transporter like domains"/>
    <property type="match status" value="1"/>
</dbReference>
<accession>A0AAW1RHP6</accession>
<comment type="caution">
    <text evidence="12">The sequence shown here is derived from an EMBL/GenBank/DDBJ whole genome shotgun (WGS) entry which is preliminary data.</text>
</comment>
<evidence type="ECO:0000256" key="3">
    <source>
        <dbReference type="ARBA" id="ARBA00022448"/>
    </source>
</evidence>
<dbReference type="InterPro" id="IPR045262">
    <property type="entry name" value="STP/PLT_plant"/>
</dbReference>
<feature type="transmembrane region" description="Helical" evidence="10">
    <location>
        <begin position="147"/>
        <end position="168"/>
    </location>
</feature>
<dbReference type="Proteomes" id="UP001438707">
    <property type="component" value="Unassembled WGS sequence"/>
</dbReference>
<dbReference type="InterPro" id="IPR044778">
    <property type="entry name" value="MFS_STP/MST-like_plant"/>
</dbReference>
<sequence>MGGGLVVTATGGRSTDYNSKPTVYVFVLCLVASSAGALFGYDLGITGGVTSMPNFLEKFFPSTYAKNQEHQALIDGGEIANNPYCTYNDMKLQAFTSTLFLSGLVFAIIANWSTKWYGRRFTMITAGAAFIVGAFLMAFAQNLPMLVVGRAFLGWGVGFANQSAPLYLSEMAPAQLRGALNIGFQMATTLGILVAGLINYGTQHMDKPGQLAGWRLSVGLAIVPALVLFFGGLLLPDTPNGLISRGKVQEGRRVLERVRGTKSVDAEFTDICEAVEVSKAISGKWRALFSKKYRGVLAVSVLIPFFQQFSGINTIMFYAAELFQVLGSGQNSSLLNTVIIGAVNVASTVVAIVMVDRFGRKLLFVEGGIQMLVCFIAVAAIMGASFNTQTGHIANGPAAAIIVFECLFTAGFAWSWGPLGWLVPSEVHSIETRSLGMSIATCSNFLFSFIIGQWYLTMLCSMEYGTYIFFAFWVVMMTLYVIFFLPETKGVPVEEMGFIWRRHWFWKNVIMTPAERAAFEKGDVTATGMTAAEIEGDLPGKASDAAVPQVARLSMAGEYVKPANAPEALGAVNTINTDYKV</sequence>
<keyword evidence="4" id="KW-0762">Sugar transport</keyword>
<feature type="transmembrane region" description="Helical" evidence="10">
    <location>
        <begin position="296"/>
        <end position="320"/>
    </location>
</feature>
<feature type="transmembrane region" description="Helical" evidence="10">
    <location>
        <begin position="212"/>
        <end position="235"/>
    </location>
</feature>
<name>A0AAW1RHP6_9CHLO</name>
<dbReference type="PANTHER" id="PTHR23500">
    <property type="entry name" value="SOLUTE CARRIER FAMILY 2, FACILITATED GLUCOSE TRANSPORTER"/>
    <property type="match status" value="1"/>
</dbReference>
<feature type="transmembrane region" description="Helical" evidence="10">
    <location>
        <begin position="180"/>
        <end position="200"/>
    </location>
</feature>
<evidence type="ECO:0000256" key="7">
    <source>
        <dbReference type="ARBA" id="ARBA00022989"/>
    </source>
</evidence>
<feature type="transmembrane region" description="Helical" evidence="10">
    <location>
        <begin position="92"/>
        <end position="109"/>
    </location>
</feature>
<evidence type="ECO:0000256" key="4">
    <source>
        <dbReference type="ARBA" id="ARBA00022597"/>
    </source>
</evidence>
<dbReference type="PROSITE" id="PS50850">
    <property type="entry name" value="MFS"/>
    <property type="match status" value="1"/>
</dbReference>
<dbReference type="SUPFAM" id="SSF103473">
    <property type="entry name" value="MFS general substrate transporter"/>
    <property type="match status" value="1"/>
</dbReference>
<feature type="transmembrane region" description="Helical" evidence="10">
    <location>
        <begin position="23"/>
        <end position="41"/>
    </location>
</feature>
<dbReference type="Pfam" id="PF00083">
    <property type="entry name" value="Sugar_tr"/>
    <property type="match status" value="1"/>
</dbReference>
<feature type="transmembrane region" description="Helical" evidence="10">
    <location>
        <begin position="362"/>
        <end position="386"/>
    </location>
</feature>
<dbReference type="GO" id="GO:0015145">
    <property type="term" value="F:monosaccharide transmembrane transporter activity"/>
    <property type="evidence" value="ECO:0007669"/>
    <property type="project" value="InterPro"/>
</dbReference>
<evidence type="ECO:0000256" key="1">
    <source>
        <dbReference type="ARBA" id="ARBA00004141"/>
    </source>
</evidence>
<gene>
    <name evidence="12" type="ORF">WJX74_009836</name>
</gene>
<dbReference type="PANTHER" id="PTHR23500:SF357">
    <property type="entry name" value="IP12678P"/>
    <property type="match status" value="1"/>
</dbReference>
<keyword evidence="5 10" id="KW-0812">Transmembrane</keyword>
<proteinExistence type="inferred from homology"/>
<dbReference type="GO" id="GO:0015293">
    <property type="term" value="F:symporter activity"/>
    <property type="evidence" value="ECO:0007669"/>
    <property type="project" value="UniProtKB-KW"/>
</dbReference>
<dbReference type="CDD" id="cd17361">
    <property type="entry name" value="MFS_STP"/>
    <property type="match status" value="1"/>
</dbReference>
<dbReference type="PRINTS" id="PR00171">
    <property type="entry name" value="SUGRTRNSPORT"/>
</dbReference>
<dbReference type="InterPro" id="IPR020846">
    <property type="entry name" value="MFS_dom"/>
</dbReference>
<dbReference type="InterPro" id="IPR005829">
    <property type="entry name" value="Sugar_transporter_CS"/>
</dbReference>
<keyword evidence="13" id="KW-1185">Reference proteome</keyword>
<evidence type="ECO:0000256" key="6">
    <source>
        <dbReference type="ARBA" id="ARBA00022847"/>
    </source>
</evidence>
<evidence type="ECO:0000256" key="9">
    <source>
        <dbReference type="RuleBase" id="RU003346"/>
    </source>
</evidence>
<dbReference type="GO" id="GO:0016020">
    <property type="term" value="C:membrane"/>
    <property type="evidence" value="ECO:0007669"/>
    <property type="project" value="UniProtKB-SubCell"/>
</dbReference>
<dbReference type="InterPro" id="IPR036259">
    <property type="entry name" value="MFS_trans_sf"/>
</dbReference>
<dbReference type="InterPro" id="IPR003663">
    <property type="entry name" value="Sugar/inositol_transpt"/>
</dbReference>
<feature type="transmembrane region" description="Helical" evidence="10">
    <location>
        <begin position="467"/>
        <end position="486"/>
    </location>
</feature>
<keyword evidence="7 10" id="KW-1133">Transmembrane helix</keyword>
<feature type="transmembrane region" description="Helical" evidence="10">
    <location>
        <begin position="435"/>
        <end position="455"/>
    </location>
</feature>
<dbReference type="EMBL" id="JALJOS010000011">
    <property type="protein sequence ID" value="KAK9833198.1"/>
    <property type="molecule type" value="Genomic_DNA"/>
</dbReference>
<keyword evidence="3 9" id="KW-0813">Transport</keyword>
<feature type="transmembrane region" description="Helical" evidence="10">
    <location>
        <begin position="121"/>
        <end position="141"/>
    </location>
</feature>
<reference evidence="12 13" key="1">
    <citation type="journal article" date="2024" name="Nat. Commun.">
        <title>Phylogenomics reveals the evolutionary origins of lichenization in chlorophyte algae.</title>
        <authorList>
            <person name="Puginier C."/>
            <person name="Libourel C."/>
            <person name="Otte J."/>
            <person name="Skaloud P."/>
            <person name="Haon M."/>
            <person name="Grisel S."/>
            <person name="Petersen M."/>
            <person name="Berrin J.G."/>
            <person name="Delaux P.M."/>
            <person name="Dal Grande F."/>
            <person name="Keller J."/>
        </authorList>
    </citation>
    <scope>NUCLEOTIDE SEQUENCE [LARGE SCALE GENOMIC DNA]</scope>
    <source>
        <strain evidence="12 13">SAG 2145</strain>
    </source>
</reference>
<dbReference type="AlphaFoldDB" id="A0AAW1RHP6"/>
<evidence type="ECO:0000256" key="8">
    <source>
        <dbReference type="ARBA" id="ARBA00023136"/>
    </source>
</evidence>
<evidence type="ECO:0000313" key="12">
    <source>
        <dbReference type="EMBL" id="KAK9833198.1"/>
    </source>
</evidence>
<keyword evidence="6" id="KW-0769">Symport</keyword>
<feature type="domain" description="Major facilitator superfamily (MFS) profile" evidence="11">
    <location>
        <begin position="28"/>
        <end position="489"/>
    </location>
</feature>
<evidence type="ECO:0000256" key="10">
    <source>
        <dbReference type="SAM" id="Phobius"/>
    </source>
</evidence>
<evidence type="ECO:0000313" key="13">
    <source>
        <dbReference type="Proteomes" id="UP001438707"/>
    </source>
</evidence>
<comment type="subcellular location">
    <subcellularLocation>
        <location evidence="1">Membrane</location>
        <topology evidence="1">Multi-pass membrane protein</topology>
    </subcellularLocation>
</comment>
<feature type="transmembrane region" description="Helical" evidence="10">
    <location>
        <begin position="332"/>
        <end position="355"/>
    </location>
</feature>
<dbReference type="PROSITE" id="PS00216">
    <property type="entry name" value="SUGAR_TRANSPORT_1"/>
    <property type="match status" value="1"/>
</dbReference>
<dbReference type="FunFam" id="1.20.1250.20:FF:000002">
    <property type="entry name" value="Sugar transport protein 13"/>
    <property type="match status" value="1"/>
</dbReference>
<protein>
    <recommendedName>
        <fullName evidence="11">Major facilitator superfamily (MFS) profile domain-containing protein</fullName>
    </recommendedName>
</protein>
<feature type="transmembrane region" description="Helical" evidence="10">
    <location>
        <begin position="398"/>
        <end position="423"/>
    </location>
</feature>
<organism evidence="12 13">
    <name type="scientific">Apatococcus lobatus</name>
    <dbReference type="NCBI Taxonomy" id="904363"/>
    <lineage>
        <taxon>Eukaryota</taxon>
        <taxon>Viridiplantae</taxon>
        <taxon>Chlorophyta</taxon>
        <taxon>core chlorophytes</taxon>
        <taxon>Trebouxiophyceae</taxon>
        <taxon>Chlorellales</taxon>
        <taxon>Chlorellaceae</taxon>
        <taxon>Apatococcus</taxon>
    </lineage>
</organism>